<dbReference type="PATRIC" id="fig|750.21.peg.1858"/>
<evidence type="ECO:0000256" key="5">
    <source>
        <dbReference type="ARBA" id="ARBA00022694"/>
    </source>
</evidence>
<dbReference type="GO" id="GO:0003676">
    <property type="term" value="F:nucleic acid binding"/>
    <property type="evidence" value="ECO:0007669"/>
    <property type="project" value="InterPro"/>
</dbReference>
<dbReference type="OrthoDB" id="5383291at2"/>
<dbReference type="InterPro" id="IPR029063">
    <property type="entry name" value="SAM-dependent_MTases_sf"/>
</dbReference>
<dbReference type="InterPro" id="IPR022882">
    <property type="entry name" value="tRNA_adenine-N6_MeTrfase"/>
</dbReference>
<dbReference type="PRINTS" id="PR00507">
    <property type="entry name" value="N12N6MTFRASE"/>
</dbReference>
<evidence type="ECO:0000256" key="1">
    <source>
        <dbReference type="ARBA" id="ARBA00022490"/>
    </source>
</evidence>
<comment type="catalytic activity">
    <reaction evidence="6">
        <text>adenosine(37) in tRNA1(Val) + S-adenosyl-L-methionine = N(6)-methyladenosine(37) in tRNA1(Val) + S-adenosyl-L-homocysteine + H(+)</text>
        <dbReference type="Rhea" id="RHEA:43160"/>
        <dbReference type="Rhea" id="RHEA-COMP:10369"/>
        <dbReference type="Rhea" id="RHEA-COMP:10370"/>
        <dbReference type="ChEBI" id="CHEBI:15378"/>
        <dbReference type="ChEBI" id="CHEBI:57856"/>
        <dbReference type="ChEBI" id="CHEBI:59789"/>
        <dbReference type="ChEBI" id="CHEBI:74411"/>
        <dbReference type="ChEBI" id="CHEBI:74449"/>
        <dbReference type="EC" id="2.1.1.223"/>
    </reaction>
</comment>
<keyword evidence="5 6" id="KW-0819">tRNA processing</keyword>
<dbReference type="HAMAP" id="MF_01872">
    <property type="entry name" value="tRNA_methyltr_YfiC"/>
    <property type="match status" value="1"/>
</dbReference>
<feature type="domain" description="Methyltransferase small" evidence="7">
    <location>
        <begin position="72"/>
        <end position="156"/>
    </location>
</feature>
<evidence type="ECO:0000313" key="8">
    <source>
        <dbReference type="EMBL" id="OBW98864.1"/>
    </source>
</evidence>
<dbReference type="GO" id="GO:0008033">
    <property type="term" value="P:tRNA processing"/>
    <property type="evidence" value="ECO:0007669"/>
    <property type="project" value="UniProtKB-UniRule"/>
</dbReference>
<dbReference type="InterPro" id="IPR007848">
    <property type="entry name" value="Small_mtfrase_dom"/>
</dbReference>
<dbReference type="InterPro" id="IPR050210">
    <property type="entry name" value="tRNA_Adenine-N(6)_MTase"/>
</dbReference>
<keyword evidence="1 6" id="KW-0963">Cytoplasm</keyword>
<gene>
    <name evidence="8" type="ORF">QV03_05320</name>
</gene>
<evidence type="ECO:0000313" key="9">
    <source>
        <dbReference type="Proteomes" id="UP000092643"/>
    </source>
</evidence>
<dbReference type="GO" id="GO:0016430">
    <property type="term" value="F:tRNA (adenine-N6)-methyltransferase activity"/>
    <property type="evidence" value="ECO:0007669"/>
    <property type="project" value="UniProtKB-UniRule"/>
</dbReference>
<sequence length="276" mass="31014">MVIKILENKKSASNYSEILLKYRYSIPIRAILAMAKAACFQFKQFKIYHDRCAMKVGTDGVLLGAWADVAGANRILDLGCGTGLIALMLAQRSAADCQIVGVEIEENAYCQALDNVAISPWSARVTIYHQSMQQFCRQSSQHFDLIVANPPYFESASQCRDQSRETARYVGDLSHLDWLLAAENCLSVKGKIQFVLPFQAGICLQQQLSATSSKLCCTEVCHVITKEGKMPQRMLLTFAFLTNKTSPKQSELTIYDQQHCYHSDVIPMFKPFYLKL</sequence>
<evidence type="ECO:0000256" key="3">
    <source>
        <dbReference type="ARBA" id="ARBA00022679"/>
    </source>
</evidence>
<dbReference type="PROSITE" id="PS00092">
    <property type="entry name" value="N6_MTASE"/>
    <property type="match status" value="1"/>
</dbReference>
<comment type="subcellular location">
    <subcellularLocation>
        <location evidence="6">Cytoplasm</location>
    </subcellularLocation>
</comment>
<dbReference type="EC" id="2.1.1.223" evidence="6"/>
<dbReference type="CDD" id="cd02440">
    <property type="entry name" value="AdoMet_MTases"/>
    <property type="match status" value="1"/>
</dbReference>
<evidence type="ECO:0000259" key="7">
    <source>
        <dbReference type="Pfam" id="PF05175"/>
    </source>
</evidence>
<proteinExistence type="inferred from homology"/>
<accession>A0A1A7PCH1</accession>
<reference evidence="8 9" key="1">
    <citation type="submission" date="2014-11" db="EMBL/GenBank/DDBJ databases">
        <title>Pan-genome of Gallibacterium spp.</title>
        <authorList>
            <person name="Kudirkiene E."/>
            <person name="Bojesen A.M."/>
        </authorList>
    </citation>
    <scope>NUCLEOTIDE SEQUENCE [LARGE SCALE GENOMIC DNA]</scope>
    <source>
        <strain evidence="8 9">F 279</strain>
    </source>
</reference>
<dbReference type="PANTHER" id="PTHR47739:SF1">
    <property type="entry name" value="TRNA1(VAL) (ADENINE(37)-N6)-METHYLTRANSFERASE"/>
    <property type="match status" value="1"/>
</dbReference>
<keyword evidence="2 6" id="KW-0489">Methyltransferase</keyword>
<protein>
    <recommendedName>
        <fullName evidence="6">tRNA1(Val) (adenine(37)-N6)-methyltransferase</fullName>
        <ecNumber evidence="6">2.1.1.223</ecNumber>
    </recommendedName>
    <alternativeName>
        <fullName evidence="6">tRNA m6A37 methyltransferase</fullName>
    </alternativeName>
</protein>
<evidence type="ECO:0000256" key="2">
    <source>
        <dbReference type="ARBA" id="ARBA00022603"/>
    </source>
</evidence>
<dbReference type="InterPro" id="IPR002052">
    <property type="entry name" value="DNA_methylase_N6_adenine_CS"/>
</dbReference>
<dbReference type="GO" id="GO:0005737">
    <property type="term" value="C:cytoplasm"/>
    <property type="evidence" value="ECO:0007669"/>
    <property type="project" value="UniProtKB-SubCell"/>
</dbReference>
<comment type="function">
    <text evidence="6">Specifically methylates the adenine in position 37 of tRNA(1)(Val) (anticodon cmo5UAC).</text>
</comment>
<name>A0A1A7PCH1_9PAST</name>
<dbReference type="AlphaFoldDB" id="A0A1A7PCH1"/>
<dbReference type="Gene3D" id="3.40.50.150">
    <property type="entry name" value="Vaccinia Virus protein VP39"/>
    <property type="match status" value="1"/>
</dbReference>
<dbReference type="EMBL" id="JTJO01000026">
    <property type="protein sequence ID" value="OBW98864.1"/>
    <property type="molecule type" value="Genomic_DNA"/>
</dbReference>
<dbReference type="Pfam" id="PF05175">
    <property type="entry name" value="MTS"/>
    <property type="match status" value="1"/>
</dbReference>
<dbReference type="Proteomes" id="UP000092643">
    <property type="component" value="Unassembled WGS sequence"/>
</dbReference>
<comment type="caution">
    <text evidence="8">The sequence shown here is derived from an EMBL/GenBank/DDBJ whole genome shotgun (WGS) entry which is preliminary data.</text>
</comment>
<dbReference type="PANTHER" id="PTHR47739">
    <property type="entry name" value="TRNA1(VAL) (ADENINE(37)-N6)-METHYLTRANSFERASE"/>
    <property type="match status" value="1"/>
</dbReference>
<dbReference type="GO" id="GO:0032259">
    <property type="term" value="P:methylation"/>
    <property type="evidence" value="ECO:0007669"/>
    <property type="project" value="UniProtKB-KW"/>
</dbReference>
<keyword evidence="4 6" id="KW-0949">S-adenosyl-L-methionine</keyword>
<evidence type="ECO:0000256" key="4">
    <source>
        <dbReference type="ARBA" id="ARBA00022691"/>
    </source>
</evidence>
<organism evidence="8 9">
    <name type="scientific">Gallibacterium anatis</name>
    <dbReference type="NCBI Taxonomy" id="750"/>
    <lineage>
        <taxon>Bacteria</taxon>
        <taxon>Pseudomonadati</taxon>
        <taxon>Pseudomonadota</taxon>
        <taxon>Gammaproteobacteria</taxon>
        <taxon>Pasteurellales</taxon>
        <taxon>Pasteurellaceae</taxon>
        <taxon>Gallibacterium</taxon>
    </lineage>
</organism>
<evidence type="ECO:0000256" key="6">
    <source>
        <dbReference type="HAMAP-Rule" id="MF_01872"/>
    </source>
</evidence>
<keyword evidence="3 6" id="KW-0808">Transferase</keyword>
<comment type="similarity">
    <text evidence="6">Belongs to the methyltransferase superfamily. tRNA (adenine-N(6)-)-methyltransferase family.</text>
</comment>
<dbReference type="SUPFAM" id="SSF53335">
    <property type="entry name" value="S-adenosyl-L-methionine-dependent methyltransferases"/>
    <property type="match status" value="1"/>
</dbReference>